<feature type="compositionally biased region" description="Basic and acidic residues" evidence="1">
    <location>
        <begin position="86"/>
        <end position="97"/>
    </location>
</feature>
<keyword evidence="3" id="KW-1185">Reference proteome</keyword>
<evidence type="ECO:0000256" key="1">
    <source>
        <dbReference type="SAM" id="MobiDB-lite"/>
    </source>
</evidence>
<dbReference type="KEGG" id="vg:77924351"/>
<accession>A0A5Q2F5G1</accession>
<dbReference type="Proteomes" id="UP000400849">
    <property type="component" value="Segment"/>
</dbReference>
<protein>
    <submittedName>
        <fullName evidence="2">Uncharacterized protein</fullName>
    </submittedName>
</protein>
<sequence>MPRRTRPKNSRYYERHKRSYFDFVDTERLNLCPHPEKHRYGTKEEAEGFINNLYSRNTRRYGSHYLPDRSYLCKCGWYHVTSHEFRPKQHRSDHDDSGESGCSTGNGTEGSGSEDDS</sequence>
<organism evidence="2 3">
    <name type="scientific">Gordonia phage Sixama</name>
    <dbReference type="NCBI Taxonomy" id="2653271"/>
    <lineage>
        <taxon>Viruses</taxon>
        <taxon>Duplodnaviria</taxon>
        <taxon>Heunggongvirae</taxon>
        <taxon>Uroviricota</taxon>
        <taxon>Caudoviricetes</taxon>
        <taxon>Sixamavirus</taxon>
        <taxon>Sixamavirus sixama</taxon>
    </lineage>
</organism>
<name>A0A5Q2F5G1_9CAUD</name>
<gene>
    <name evidence="2" type="primary">184</name>
    <name evidence="2" type="ORF">SEA_SIXAMA_184</name>
</gene>
<proteinExistence type="predicted"/>
<dbReference type="RefSeq" id="YP_010648864.1">
    <property type="nucleotide sequence ID" value="NC_070762.1"/>
</dbReference>
<dbReference type="EMBL" id="MN484601">
    <property type="protein sequence ID" value="QGF20334.1"/>
    <property type="molecule type" value="Genomic_DNA"/>
</dbReference>
<feature type="region of interest" description="Disordered" evidence="1">
    <location>
        <begin position="86"/>
        <end position="117"/>
    </location>
</feature>
<dbReference type="GeneID" id="77924351"/>
<evidence type="ECO:0000313" key="2">
    <source>
        <dbReference type="EMBL" id="QGF20334.1"/>
    </source>
</evidence>
<evidence type="ECO:0000313" key="3">
    <source>
        <dbReference type="Proteomes" id="UP000400849"/>
    </source>
</evidence>
<reference evidence="2 3" key="1">
    <citation type="submission" date="2019-09" db="EMBL/GenBank/DDBJ databases">
        <authorList>
            <person name="Christie C.A."/>
            <person name="Diallo A.S."/>
            <person name="Dixon Z."/>
            <person name="McIntosh P.M."/>
            <person name="Murthy K.H."/>
            <person name="Rosen M.G."/>
            <person name="Simpson L.M."/>
            <person name="Koustas K."/>
            <person name="Fogarty M.P."/>
            <person name="Molloy S.D."/>
            <person name="Garlena R.A."/>
            <person name="Russell D.A."/>
            <person name="Pope W.H."/>
            <person name="Jacobs-Sera D."/>
            <person name="Hatfull G.F."/>
        </authorList>
    </citation>
    <scope>NUCLEOTIDE SEQUENCE [LARGE SCALE GENOMIC DNA]</scope>
</reference>